<feature type="transmembrane region" description="Helical" evidence="1">
    <location>
        <begin position="179"/>
        <end position="202"/>
    </location>
</feature>
<dbReference type="PANTHER" id="PTHR20992">
    <property type="entry name" value="AT15442P-RELATED"/>
    <property type="match status" value="1"/>
</dbReference>
<comment type="caution">
    <text evidence="2">The sequence shown here is derived from an EMBL/GenBank/DDBJ whole genome shotgun (WGS) entry which is preliminary data.</text>
</comment>
<name>A0A6I4NYV9_9MICO</name>
<dbReference type="Pfam" id="PF04087">
    <property type="entry name" value="DUF389"/>
    <property type="match status" value="1"/>
</dbReference>
<protein>
    <submittedName>
        <fullName evidence="2">DUF389 domain-containing protein</fullName>
    </submittedName>
</protein>
<evidence type="ECO:0000256" key="1">
    <source>
        <dbReference type="SAM" id="Phobius"/>
    </source>
</evidence>
<feature type="transmembrane region" description="Helical" evidence="1">
    <location>
        <begin position="120"/>
        <end position="139"/>
    </location>
</feature>
<feature type="transmembrane region" description="Helical" evidence="1">
    <location>
        <begin position="48"/>
        <end position="69"/>
    </location>
</feature>
<feature type="transmembrane region" description="Helical" evidence="1">
    <location>
        <begin position="25"/>
        <end position="42"/>
    </location>
</feature>
<keyword evidence="1" id="KW-1133">Transmembrane helix</keyword>
<feature type="transmembrane region" description="Helical" evidence="1">
    <location>
        <begin position="223"/>
        <end position="240"/>
    </location>
</feature>
<organism evidence="2 3">
    <name type="scientific">Agromyces seonyuensis</name>
    <dbReference type="NCBI Taxonomy" id="2662446"/>
    <lineage>
        <taxon>Bacteria</taxon>
        <taxon>Bacillati</taxon>
        <taxon>Actinomycetota</taxon>
        <taxon>Actinomycetes</taxon>
        <taxon>Micrococcales</taxon>
        <taxon>Microbacteriaceae</taxon>
        <taxon>Agromyces</taxon>
    </lineage>
</organism>
<proteinExistence type="predicted"/>
<sequence length="324" mass="32894">MHTVAEMRQIVFIDGPDGAAKHSRFWILLALSSVIAAAGVVGDSTATVIGAMIVAPLMTPILGVVLATVIGDRRNLLVSAGLVLGGAAAAILIGWLIGFFDPLPVVAANNSQVAARVSPKIIDLVGALATGAVGAIALVRKDISDTLPGVAIAISLVPPLSVVGLTLESGALHEAGGALLLFAANVAAILATGVIVLLGFRIGSAPHAERADGVSMWGARRRSVVTVLITLVIIGIPLGGTSIRVTQQALEIDDVRSAVQPWADDLGLDVVGITADGDQVVVSLEGEPPEPSTAELAPRLEAAGVDPADVVIEYSPAYRIELGG</sequence>
<dbReference type="PANTHER" id="PTHR20992:SF9">
    <property type="entry name" value="AT15442P-RELATED"/>
    <property type="match status" value="1"/>
</dbReference>
<accession>A0A6I4NYV9</accession>
<keyword evidence="1" id="KW-0472">Membrane</keyword>
<feature type="transmembrane region" description="Helical" evidence="1">
    <location>
        <begin position="76"/>
        <end position="100"/>
    </location>
</feature>
<dbReference type="AlphaFoldDB" id="A0A6I4NYV9"/>
<feature type="transmembrane region" description="Helical" evidence="1">
    <location>
        <begin position="146"/>
        <end position="167"/>
    </location>
</feature>
<reference evidence="2 3" key="1">
    <citation type="submission" date="2019-12" db="EMBL/GenBank/DDBJ databases">
        <authorList>
            <person name="Kim Y.S."/>
        </authorList>
    </citation>
    <scope>NUCLEOTIDE SEQUENCE [LARGE SCALE GENOMIC DNA]</scope>
    <source>
        <strain evidence="2 3">MMS17-SY077</strain>
    </source>
</reference>
<keyword evidence="1" id="KW-0812">Transmembrane</keyword>
<dbReference type="InterPro" id="IPR005240">
    <property type="entry name" value="DUF389"/>
</dbReference>
<evidence type="ECO:0000313" key="2">
    <source>
        <dbReference type="EMBL" id="MWB99458.1"/>
    </source>
</evidence>
<gene>
    <name evidence="2" type="ORF">GB864_12980</name>
</gene>
<keyword evidence="3" id="KW-1185">Reference proteome</keyword>
<evidence type="ECO:0000313" key="3">
    <source>
        <dbReference type="Proteomes" id="UP000438182"/>
    </source>
</evidence>
<dbReference type="Proteomes" id="UP000438182">
    <property type="component" value="Unassembled WGS sequence"/>
</dbReference>
<dbReference type="EMBL" id="WSTA01000061">
    <property type="protein sequence ID" value="MWB99458.1"/>
    <property type="molecule type" value="Genomic_DNA"/>
</dbReference>